<keyword evidence="1" id="KW-1133">Transmembrane helix</keyword>
<dbReference type="Proteomes" id="UP000541770">
    <property type="component" value="Unassembled WGS sequence"/>
</dbReference>
<protein>
    <submittedName>
        <fullName evidence="2">Uncharacterized protein</fullName>
    </submittedName>
</protein>
<name>A0A7W2JT59_9PSED</name>
<evidence type="ECO:0000313" key="5">
    <source>
        <dbReference type="Proteomes" id="UP000825591"/>
    </source>
</evidence>
<dbReference type="RefSeq" id="WP_139121047.1">
    <property type="nucleotide sequence ID" value="NZ_BQIL01000008.1"/>
</dbReference>
<keyword evidence="5" id="KW-1185">Reference proteome</keyword>
<dbReference type="EMBL" id="CP081966">
    <property type="protein sequence ID" value="QZP26632.1"/>
    <property type="molecule type" value="Genomic_DNA"/>
</dbReference>
<accession>A0A7W2JT59</accession>
<keyword evidence="1" id="KW-0812">Transmembrane</keyword>
<sequence length="93" mass="10616">MECFKYVFDADLRQFYVYNFWLLSLCQTIDLLAAILNNRQGNVTLIFGQQSPFFRINRTAYSEASYIQDQGLPFSKAGTASAVIWDNSSLGNQ</sequence>
<dbReference type="EMBL" id="JACGDE010000003">
    <property type="protein sequence ID" value="MBA6064635.1"/>
    <property type="molecule type" value="Genomic_DNA"/>
</dbReference>
<reference evidence="3 5" key="2">
    <citation type="submission" date="2021-08" db="EMBL/GenBank/DDBJ databases">
        <title>Bactericidal Effect of Pseudomonas oryziphila sp. nov., a novel Pseudomonas Species Against Xanthomonas oryzae Reduces Disease Severity of Bacterial Leaf Streak of Rice.</title>
        <authorList>
            <person name="Yang R."/>
            <person name="Li S."/>
            <person name="Li Y."/>
            <person name="Yan Y."/>
            <person name="Fang Y."/>
            <person name="Zou L."/>
            <person name="Chen G."/>
        </authorList>
    </citation>
    <scope>NUCLEOTIDE SEQUENCE [LARGE SCALE GENOMIC DNA]</scope>
    <source>
        <strain evidence="3 5">DSM 17497</strain>
    </source>
</reference>
<evidence type="ECO:0000313" key="2">
    <source>
        <dbReference type="EMBL" id="MBA6064635.1"/>
    </source>
</evidence>
<gene>
    <name evidence="2" type="ORF">H4C75_07635</name>
    <name evidence="3" type="ORF">K5H97_28325</name>
</gene>
<evidence type="ECO:0000313" key="4">
    <source>
        <dbReference type="Proteomes" id="UP000541770"/>
    </source>
</evidence>
<feature type="transmembrane region" description="Helical" evidence="1">
    <location>
        <begin position="15"/>
        <end position="36"/>
    </location>
</feature>
<reference evidence="2 4" key="1">
    <citation type="submission" date="2020-07" db="EMBL/GenBank/DDBJ databases">
        <title>Diversity of carbapenemase encoding genes among Pseudomonas putida group clinical isolates in a tertiary Brazilian hospital.</title>
        <authorList>
            <person name="Alberto-Lei F."/>
            <person name="Nodari C.S."/>
            <person name="Streling A.P."/>
            <person name="Paulino J.T."/>
            <person name="Bessa-Neto F.O."/>
            <person name="Cayo R."/>
            <person name="Gales A.C."/>
        </authorList>
    </citation>
    <scope>NUCLEOTIDE SEQUENCE [LARGE SCALE GENOMIC DNA]</scope>
    <source>
        <strain evidence="2 4">14802</strain>
    </source>
</reference>
<dbReference type="AlphaFoldDB" id="A0A7W2JT59"/>
<evidence type="ECO:0000256" key="1">
    <source>
        <dbReference type="SAM" id="Phobius"/>
    </source>
</evidence>
<evidence type="ECO:0000313" key="3">
    <source>
        <dbReference type="EMBL" id="QZP26632.1"/>
    </source>
</evidence>
<proteinExistence type="predicted"/>
<organism evidence="2 4">
    <name type="scientific">Pseudomonas mosselii</name>
    <dbReference type="NCBI Taxonomy" id="78327"/>
    <lineage>
        <taxon>Bacteria</taxon>
        <taxon>Pseudomonadati</taxon>
        <taxon>Pseudomonadota</taxon>
        <taxon>Gammaproteobacteria</taxon>
        <taxon>Pseudomonadales</taxon>
        <taxon>Pseudomonadaceae</taxon>
        <taxon>Pseudomonas</taxon>
    </lineage>
</organism>
<dbReference type="Proteomes" id="UP000825591">
    <property type="component" value="Chromosome"/>
</dbReference>
<keyword evidence="1" id="KW-0472">Membrane</keyword>